<dbReference type="Gene3D" id="2.40.70.10">
    <property type="entry name" value="Acid Proteases"/>
    <property type="match status" value="2"/>
</dbReference>
<evidence type="ECO:0000313" key="5">
    <source>
        <dbReference type="EMBL" id="KAL3731529.1"/>
    </source>
</evidence>
<comment type="caution">
    <text evidence="5">The sequence shown here is derived from an EMBL/GenBank/DDBJ whole genome shotgun (WGS) entry which is preliminary data.</text>
</comment>
<dbReference type="Pfam" id="PF14543">
    <property type="entry name" value="TAXi_N"/>
    <property type="match status" value="1"/>
</dbReference>
<dbReference type="Pfam" id="PF14541">
    <property type="entry name" value="TAXi_C"/>
    <property type="match status" value="1"/>
</dbReference>
<dbReference type="PROSITE" id="PS51767">
    <property type="entry name" value="PEPTIDASE_A1"/>
    <property type="match status" value="1"/>
</dbReference>
<dbReference type="AlphaFoldDB" id="A0ABD3JZ34"/>
<feature type="chain" id="PRO_5044786861" description="Peptidase A1 domain-containing protein" evidence="3">
    <location>
        <begin position="21"/>
        <end position="459"/>
    </location>
</feature>
<organism evidence="5 6">
    <name type="scientific">Eucalyptus globulus</name>
    <name type="common">Tasmanian blue gum</name>
    <dbReference type="NCBI Taxonomy" id="34317"/>
    <lineage>
        <taxon>Eukaryota</taxon>
        <taxon>Viridiplantae</taxon>
        <taxon>Streptophyta</taxon>
        <taxon>Embryophyta</taxon>
        <taxon>Tracheophyta</taxon>
        <taxon>Spermatophyta</taxon>
        <taxon>Magnoliopsida</taxon>
        <taxon>eudicotyledons</taxon>
        <taxon>Gunneridae</taxon>
        <taxon>Pentapetalae</taxon>
        <taxon>rosids</taxon>
        <taxon>malvids</taxon>
        <taxon>Myrtales</taxon>
        <taxon>Myrtaceae</taxon>
        <taxon>Myrtoideae</taxon>
        <taxon>Eucalypteae</taxon>
        <taxon>Eucalyptus</taxon>
    </lineage>
</organism>
<accession>A0ABD3JZ34</accession>
<dbReference type="InterPro" id="IPR001461">
    <property type="entry name" value="Aspartic_peptidase_A1"/>
</dbReference>
<feature type="domain" description="Peptidase A1" evidence="4">
    <location>
        <begin position="131"/>
        <end position="453"/>
    </location>
</feature>
<dbReference type="InterPro" id="IPR021109">
    <property type="entry name" value="Peptidase_aspartic_dom_sf"/>
</dbReference>
<dbReference type="EMBL" id="JBJKBG010000007">
    <property type="protein sequence ID" value="KAL3731529.1"/>
    <property type="molecule type" value="Genomic_DNA"/>
</dbReference>
<keyword evidence="6" id="KW-1185">Reference proteome</keyword>
<proteinExistence type="inferred from homology"/>
<evidence type="ECO:0000313" key="6">
    <source>
        <dbReference type="Proteomes" id="UP001634007"/>
    </source>
</evidence>
<feature type="active site" evidence="2">
    <location>
        <position position="149"/>
    </location>
</feature>
<evidence type="ECO:0000259" key="4">
    <source>
        <dbReference type="PROSITE" id="PS51767"/>
    </source>
</evidence>
<dbReference type="PANTHER" id="PTHR13683:SF750">
    <property type="entry name" value="ASPARTYL PROTEASE AED1"/>
    <property type="match status" value="1"/>
</dbReference>
<feature type="active site" evidence="2">
    <location>
        <position position="333"/>
    </location>
</feature>
<dbReference type="Proteomes" id="UP001634007">
    <property type="component" value="Unassembled WGS sequence"/>
</dbReference>
<gene>
    <name evidence="5" type="ORF">ACJRO7_028417</name>
</gene>
<protein>
    <recommendedName>
        <fullName evidence="4">Peptidase A1 domain-containing protein</fullName>
    </recommendedName>
</protein>
<dbReference type="InterPro" id="IPR033121">
    <property type="entry name" value="PEPTIDASE_A1"/>
</dbReference>
<evidence type="ECO:0000256" key="3">
    <source>
        <dbReference type="SAM" id="SignalP"/>
    </source>
</evidence>
<comment type="similarity">
    <text evidence="1">Belongs to the peptidase A1 family.</text>
</comment>
<dbReference type="InterPro" id="IPR032799">
    <property type="entry name" value="TAXi_C"/>
</dbReference>
<reference evidence="5 6" key="1">
    <citation type="submission" date="2024-11" db="EMBL/GenBank/DDBJ databases">
        <title>Chromosome-level genome assembly of Eucalyptus globulus Labill. provides insights into its genome evolution.</title>
        <authorList>
            <person name="Li X."/>
        </authorList>
    </citation>
    <scope>NUCLEOTIDE SEQUENCE [LARGE SCALE GENOMIC DNA]</scope>
    <source>
        <strain evidence="5">CL2024</strain>
        <tissue evidence="5">Fresh tender leaves</tissue>
    </source>
</reference>
<keyword evidence="3" id="KW-0732">Signal</keyword>
<evidence type="ECO:0000256" key="1">
    <source>
        <dbReference type="ARBA" id="ARBA00007447"/>
    </source>
</evidence>
<evidence type="ECO:0000256" key="2">
    <source>
        <dbReference type="PIRSR" id="PIRSR601461-1"/>
    </source>
</evidence>
<dbReference type="InterPro" id="IPR032861">
    <property type="entry name" value="TAXi_N"/>
</dbReference>
<dbReference type="PANTHER" id="PTHR13683">
    <property type="entry name" value="ASPARTYL PROTEASES"/>
    <property type="match status" value="1"/>
</dbReference>
<sequence>MASCTFLHLLLLLLVLLLSGHEVGKRCAWGRVMVNHEVHDKYVVEMKPLRAATTCKGQAKGRGLTLAHRQGPCSPLAANRQSRDSKLIFLRDQSRVNSMNIPGQSRALPNGDYGEHAQMPIHRGSPGTSEFVVTVGVGTPKIDLPLIFDTGSDVTWTKCKPCPSCSGQQGPLFEPSESTTFSRPACTSSECTYSIDYADGSHSNGYYVQDLLTLTPEYQFEDFIFGCSQSYSDDFGTTAGVLGLGQGDTTLISRIESEFSNIFCYCIPGSESSSGYLLFGLEALSNCQTDNITPLIIDDRNPSYYFVNLLGITLGNQKFSLSSESPPPRTIIDSGTTFTRLPPSIYKAVHAEFVKYMSAYPVADRLSTLDTCYDLRGQENVKLPKTILQFENTDVTLDPSAVVWRENDDAQVCLAFVPNPPNSERQDLIIIGNVQQRNLNILFNVQDKEFHFGRGACGN</sequence>
<feature type="signal peptide" evidence="3">
    <location>
        <begin position="1"/>
        <end position="20"/>
    </location>
</feature>
<name>A0ABD3JZ34_EUCGL</name>
<dbReference type="SUPFAM" id="SSF50630">
    <property type="entry name" value="Acid proteases"/>
    <property type="match status" value="1"/>
</dbReference>